<dbReference type="OrthoDB" id="5597136at2759"/>
<protein>
    <recommendedName>
        <fullName evidence="3">Aspartic peptidase DDI1-type domain-containing protein</fullName>
    </recommendedName>
</protein>
<reference evidence="1" key="1">
    <citation type="journal article" date="2025" name="Foods">
        <title>Unveiling the Microbial Signatures of Arabica Coffee Cherries: Insights into Ripeness Specific Diversity, Functional Traits, and Implications for Quality and Safety.</title>
        <authorList>
            <consortium name="RefSeq"/>
            <person name="Tenea G.N."/>
            <person name="Cifuentes V."/>
            <person name="Reyes P."/>
            <person name="Cevallos-Vallejos M."/>
        </authorList>
    </citation>
    <scope>NUCLEOTIDE SEQUENCE [LARGE SCALE GENOMIC DNA]</scope>
</reference>
<proteinExistence type="predicted"/>
<evidence type="ECO:0000313" key="1">
    <source>
        <dbReference type="Proteomes" id="UP001652660"/>
    </source>
</evidence>
<keyword evidence="1" id="KW-1185">Reference proteome</keyword>
<dbReference type="PANTHER" id="PTHR33067:SF15">
    <property type="entry name" value="RNA-DIRECTED DNA POLYMERASE"/>
    <property type="match status" value="1"/>
</dbReference>
<dbReference type="RefSeq" id="XP_027090426.1">
    <property type="nucleotide sequence ID" value="XM_027234625.1"/>
</dbReference>
<name>A0A6P6UJF9_COFAR</name>
<evidence type="ECO:0008006" key="3">
    <source>
        <dbReference type="Google" id="ProtNLM"/>
    </source>
</evidence>
<evidence type="ECO:0000313" key="2">
    <source>
        <dbReference type="RefSeq" id="XP_027090426.1"/>
    </source>
</evidence>
<gene>
    <name evidence="2" type="primary">LOC113711460</name>
</gene>
<dbReference type="CDD" id="cd00303">
    <property type="entry name" value="retropepsin_like"/>
    <property type="match status" value="1"/>
</dbReference>
<reference evidence="2" key="2">
    <citation type="submission" date="2025-08" db="UniProtKB">
        <authorList>
            <consortium name="RefSeq"/>
        </authorList>
    </citation>
    <scope>IDENTIFICATION</scope>
    <source>
        <tissue evidence="2">Leaves</tissue>
    </source>
</reference>
<dbReference type="InterPro" id="IPR021109">
    <property type="entry name" value="Peptidase_aspartic_dom_sf"/>
</dbReference>
<sequence>MGKTTPEAISDSLIKVRANPPSFPSRLEKLRKQEKEKEILKVFRKVQVNIPLLDGIKQVSKYAKFLNNLRVNKRKLRGDERVVVRENVSAVLQRKLPPKYGDPGMFSISCGIGNTRIRDAMLDLGASINVMPKSFYMSLNLGPLKKTRIIIQLADCTNDYPDGLIEDVLVKVNDLVFPADFYVLDMHDEHSHNRSPLMSGRPFLSTAETKIDEKRSTLTMKFDGEVVHFNIFDIMKYSSKSHSVFGISVINPVVQEVFELNGRDELEVALTKYLELEATYDVELSAELKYTVGALQSLAFTTSRYDLVPLFIPESHPRLLPSVMQVPAVELKPLPDYLKYAYLGDRKTLPVIISTKLSAVQEEKIDKGATRTQGGDRMVHC</sequence>
<organism evidence="1 2">
    <name type="scientific">Coffea arabica</name>
    <name type="common">Arabian coffee</name>
    <dbReference type="NCBI Taxonomy" id="13443"/>
    <lineage>
        <taxon>Eukaryota</taxon>
        <taxon>Viridiplantae</taxon>
        <taxon>Streptophyta</taxon>
        <taxon>Embryophyta</taxon>
        <taxon>Tracheophyta</taxon>
        <taxon>Spermatophyta</taxon>
        <taxon>Magnoliopsida</taxon>
        <taxon>eudicotyledons</taxon>
        <taxon>Gunneridae</taxon>
        <taxon>Pentapetalae</taxon>
        <taxon>asterids</taxon>
        <taxon>lamiids</taxon>
        <taxon>Gentianales</taxon>
        <taxon>Rubiaceae</taxon>
        <taxon>Ixoroideae</taxon>
        <taxon>Gardenieae complex</taxon>
        <taxon>Bertiereae - Coffeeae clade</taxon>
        <taxon>Coffeeae</taxon>
        <taxon>Coffea</taxon>
    </lineage>
</organism>
<dbReference type="PANTHER" id="PTHR33067">
    <property type="entry name" value="RNA-DIRECTED DNA POLYMERASE-RELATED"/>
    <property type="match status" value="1"/>
</dbReference>
<dbReference type="AlphaFoldDB" id="A0A6P6UJF9"/>
<accession>A0A6P6UJF9</accession>
<dbReference type="Proteomes" id="UP001652660">
    <property type="component" value="Chromosome 10e"/>
</dbReference>
<dbReference type="Gene3D" id="2.40.70.10">
    <property type="entry name" value="Acid Proteases"/>
    <property type="match status" value="1"/>
</dbReference>
<dbReference type="GeneID" id="113711460"/>